<accession>L9KTC6</accession>
<feature type="region of interest" description="Disordered" evidence="1">
    <location>
        <begin position="1"/>
        <end position="32"/>
    </location>
</feature>
<proteinExistence type="predicted"/>
<evidence type="ECO:0000256" key="1">
    <source>
        <dbReference type="SAM" id="MobiDB-lite"/>
    </source>
</evidence>
<evidence type="ECO:0000313" key="2">
    <source>
        <dbReference type="EMBL" id="ELW66041.1"/>
    </source>
</evidence>
<reference evidence="3" key="2">
    <citation type="journal article" date="2013" name="Nat. Commun.">
        <title>Genome of the Chinese tree shrew.</title>
        <authorList>
            <person name="Fan Y."/>
            <person name="Huang Z.Y."/>
            <person name="Cao C.C."/>
            <person name="Chen C.S."/>
            <person name="Chen Y.X."/>
            <person name="Fan D.D."/>
            <person name="He J."/>
            <person name="Hou H.L."/>
            <person name="Hu L."/>
            <person name="Hu X.T."/>
            <person name="Jiang X.T."/>
            <person name="Lai R."/>
            <person name="Lang Y.S."/>
            <person name="Liang B."/>
            <person name="Liao S.G."/>
            <person name="Mu D."/>
            <person name="Ma Y.Y."/>
            <person name="Niu Y.Y."/>
            <person name="Sun X.Q."/>
            <person name="Xia J.Q."/>
            <person name="Xiao J."/>
            <person name="Xiong Z.Q."/>
            <person name="Xu L."/>
            <person name="Yang L."/>
            <person name="Zhang Y."/>
            <person name="Zhao W."/>
            <person name="Zhao X.D."/>
            <person name="Zheng Y.T."/>
            <person name="Zhou J.M."/>
            <person name="Zhu Y.B."/>
            <person name="Zhang G.J."/>
            <person name="Wang J."/>
            <person name="Yao Y.G."/>
        </authorList>
    </citation>
    <scope>NUCLEOTIDE SEQUENCE [LARGE SCALE GENOMIC DNA]</scope>
</reference>
<keyword evidence="3" id="KW-1185">Reference proteome</keyword>
<protein>
    <submittedName>
        <fullName evidence="2">Uncharacterized protein</fullName>
    </submittedName>
</protein>
<organism evidence="2 3">
    <name type="scientific">Tupaia chinensis</name>
    <name type="common">Chinese tree shrew</name>
    <name type="synonym">Tupaia belangeri chinensis</name>
    <dbReference type="NCBI Taxonomy" id="246437"/>
    <lineage>
        <taxon>Eukaryota</taxon>
        <taxon>Metazoa</taxon>
        <taxon>Chordata</taxon>
        <taxon>Craniata</taxon>
        <taxon>Vertebrata</taxon>
        <taxon>Euteleostomi</taxon>
        <taxon>Mammalia</taxon>
        <taxon>Eutheria</taxon>
        <taxon>Euarchontoglires</taxon>
        <taxon>Scandentia</taxon>
        <taxon>Tupaiidae</taxon>
        <taxon>Tupaia</taxon>
    </lineage>
</organism>
<dbReference type="InParanoid" id="L9KTC6"/>
<evidence type="ECO:0000313" key="3">
    <source>
        <dbReference type="Proteomes" id="UP000011518"/>
    </source>
</evidence>
<name>L9KTC6_TUPCH</name>
<gene>
    <name evidence="2" type="ORF">TREES_T100014880</name>
</gene>
<dbReference type="AlphaFoldDB" id="L9KTC6"/>
<reference evidence="3" key="1">
    <citation type="submission" date="2012-07" db="EMBL/GenBank/DDBJ databases">
        <title>Genome of the Chinese tree shrew, a rising model animal genetically related to primates.</title>
        <authorList>
            <person name="Zhang G."/>
            <person name="Fan Y."/>
            <person name="Yao Y."/>
            <person name="Huang Z."/>
        </authorList>
    </citation>
    <scope>NUCLEOTIDE SEQUENCE [LARGE SCALE GENOMIC DNA]</scope>
</reference>
<dbReference type="EMBL" id="KB320663">
    <property type="protein sequence ID" value="ELW66041.1"/>
    <property type="molecule type" value="Genomic_DNA"/>
</dbReference>
<sequence>MHTNSIADSGTPTTASLEESLSTRRGNSPSLHFLVESPLRGAKAGTSVQVPELSGLLADSLGLDGTIDATG</sequence>
<feature type="compositionally biased region" description="Polar residues" evidence="1">
    <location>
        <begin position="1"/>
        <end position="30"/>
    </location>
</feature>
<dbReference type="Proteomes" id="UP000011518">
    <property type="component" value="Unassembled WGS sequence"/>
</dbReference>